<evidence type="ECO:0000313" key="2">
    <source>
        <dbReference type="Proteomes" id="UP000593842"/>
    </source>
</evidence>
<sequence>MEDLKQFILEKSQYFNMKVICEKAGVNYSTFRGWKNNGNALSEEKLRLLKNTMINVCKGEENMNATSQEIRQFLIDNGIKEYSRKIQEYPYKDGTFTVIDFLDKDNNGVAIIAENLTQDIETELYERFNKLYDNTYKMELIDD</sequence>
<dbReference type="AlphaFoldDB" id="A0A7I8DXV5"/>
<reference evidence="2" key="1">
    <citation type="submission" date="2020-09" db="EMBL/GenBank/DDBJ databases">
        <title>Complete genome sequencing of Faecalibacillus intestinalis strain 14EGH31.</title>
        <authorList>
            <person name="Sakamoto M."/>
            <person name="Murakami T."/>
            <person name="Mori H."/>
        </authorList>
    </citation>
    <scope>NUCLEOTIDE SEQUENCE [LARGE SCALE GENOMIC DNA]</scope>
    <source>
        <strain evidence="2">14EGH31</strain>
    </source>
</reference>
<dbReference type="Proteomes" id="UP000593842">
    <property type="component" value="Chromosome"/>
</dbReference>
<organism evidence="1 2">
    <name type="scientific">Faecalibacillus intestinalis</name>
    <dbReference type="NCBI Taxonomy" id="1982626"/>
    <lineage>
        <taxon>Bacteria</taxon>
        <taxon>Bacillati</taxon>
        <taxon>Bacillota</taxon>
        <taxon>Erysipelotrichia</taxon>
        <taxon>Erysipelotrichales</taxon>
        <taxon>Coprobacillaceae</taxon>
        <taxon>Faecalibacillus</taxon>
    </lineage>
</organism>
<gene>
    <name evidence="1" type="ORF">Fi14EGH31_11840</name>
</gene>
<proteinExistence type="predicted"/>
<dbReference type="EMBL" id="AP024085">
    <property type="protein sequence ID" value="BCL57472.1"/>
    <property type="molecule type" value="Genomic_DNA"/>
</dbReference>
<protein>
    <submittedName>
        <fullName evidence="1">Uncharacterized protein</fullName>
    </submittedName>
</protein>
<dbReference type="KEGG" id="fit:Fi14EGH31_11840"/>
<dbReference type="GeneID" id="70579618"/>
<evidence type="ECO:0000313" key="1">
    <source>
        <dbReference type="EMBL" id="BCL57472.1"/>
    </source>
</evidence>
<name>A0A7I8DXV5_9FIRM</name>
<accession>A0A7I8DXV5</accession>
<dbReference type="RefSeq" id="WP_118470855.1">
    <property type="nucleotide sequence ID" value="NZ_AP024085.1"/>
</dbReference>